<feature type="transmembrane region" description="Helical" evidence="1">
    <location>
        <begin position="124"/>
        <end position="146"/>
    </location>
</feature>
<name>A0AA39INV3_9BILA</name>
<feature type="transmembrane region" description="Helical" evidence="1">
    <location>
        <begin position="6"/>
        <end position="28"/>
    </location>
</feature>
<reference evidence="2" key="1">
    <citation type="submission" date="2023-06" db="EMBL/GenBank/DDBJ databases">
        <title>Genomic analysis of the entomopathogenic nematode Steinernema hermaphroditum.</title>
        <authorList>
            <person name="Schwarz E.M."/>
            <person name="Heppert J.K."/>
            <person name="Baniya A."/>
            <person name="Schwartz H.T."/>
            <person name="Tan C.-H."/>
            <person name="Antoshechkin I."/>
            <person name="Sternberg P.W."/>
            <person name="Goodrich-Blair H."/>
            <person name="Dillman A.R."/>
        </authorList>
    </citation>
    <scope>NUCLEOTIDE SEQUENCE</scope>
    <source>
        <strain evidence="2">PS9179</strain>
        <tissue evidence="2">Whole animal</tissue>
    </source>
</reference>
<evidence type="ECO:0000313" key="3">
    <source>
        <dbReference type="Proteomes" id="UP001175271"/>
    </source>
</evidence>
<protein>
    <submittedName>
        <fullName evidence="2">Uncharacterized protein</fullName>
    </submittedName>
</protein>
<dbReference type="AlphaFoldDB" id="A0AA39INV3"/>
<feature type="transmembrane region" description="Helical" evidence="1">
    <location>
        <begin position="249"/>
        <end position="268"/>
    </location>
</feature>
<feature type="transmembrane region" description="Helical" evidence="1">
    <location>
        <begin position="44"/>
        <end position="67"/>
    </location>
</feature>
<comment type="caution">
    <text evidence="2">The sequence shown here is derived from an EMBL/GenBank/DDBJ whole genome shotgun (WGS) entry which is preliminary data.</text>
</comment>
<proteinExistence type="predicted"/>
<feature type="transmembrane region" description="Helical" evidence="1">
    <location>
        <begin position="171"/>
        <end position="195"/>
    </location>
</feature>
<evidence type="ECO:0000256" key="1">
    <source>
        <dbReference type="SAM" id="Phobius"/>
    </source>
</evidence>
<evidence type="ECO:0000313" key="2">
    <source>
        <dbReference type="EMBL" id="KAK0427110.1"/>
    </source>
</evidence>
<dbReference type="Proteomes" id="UP001175271">
    <property type="component" value="Unassembled WGS sequence"/>
</dbReference>
<dbReference type="EMBL" id="JAUCMV010000001">
    <property type="protein sequence ID" value="KAK0427110.1"/>
    <property type="molecule type" value="Genomic_DNA"/>
</dbReference>
<keyword evidence="1" id="KW-0812">Transmembrane</keyword>
<keyword evidence="3" id="KW-1185">Reference proteome</keyword>
<keyword evidence="1" id="KW-1133">Transmembrane helix</keyword>
<accession>A0AA39INV3</accession>
<sequence>MLRSVAVAEYIIAILCSILSTCLVFLIFKRRSLSKTWSDSEPMALLFISILLTSLASIILSVQWMLVSLELISDSADNTWFLLIGGLFFVVIQLFYVTATLGVFTQRIFIVLFPYKCPKKFDKFILAMVLTISLSLVVIVFTGNIVDLPRNVPPFSNGCLAFNCSNILTRIYGYISIICLSIVTLSAGILFQVLFIKWKGTIHKRKEEKLNNFARYAFFSRVLFETTPFVIDVVLNAFDIRIGNYVGTYGMLGGVFDMTLTTILYYTVVVRKTYAAARTQVSVVNTTGPVTN</sequence>
<feature type="transmembrane region" description="Helical" evidence="1">
    <location>
        <begin position="216"/>
        <end position="237"/>
    </location>
</feature>
<gene>
    <name evidence="2" type="ORF">QR680_010065</name>
</gene>
<keyword evidence="1" id="KW-0472">Membrane</keyword>
<organism evidence="2 3">
    <name type="scientific">Steinernema hermaphroditum</name>
    <dbReference type="NCBI Taxonomy" id="289476"/>
    <lineage>
        <taxon>Eukaryota</taxon>
        <taxon>Metazoa</taxon>
        <taxon>Ecdysozoa</taxon>
        <taxon>Nematoda</taxon>
        <taxon>Chromadorea</taxon>
        <taxon>Rhabditida</taxon>
        <taxon>Tylenchina</taxon>
        <taxon>Panagrolaimomorpha</taxon>
        <taxon>Strongyloidoidea</taxon>
        <taxon>Steinernematidae</taxon>
        <taxon>Steinernema</taxon>
    </lineage>
</organism>
<feature type="transmembrane region" description="Helical" evidence="1">
    <location>
        <begin position="79"/>
        <end position="104"/>
    </location>
</feature>